<keyword evidence="2" id="KW-1133">Transmembrane helix</keyword>
<accession>A0A3D8PCS2</accession>
<dbReference type="Proteomes" id="UP000256679">
    <property type="component" value="Unassembled WGS sequence"/>
</dbReference>
<feature type="region of interest" description="Disordered" evidence="1">
    <location>
        <begin position="1"/>
        <end position="38"/>
    </location>
</feature>
<gene>
    <name evidence="3" type="ORF">DIE28_09950</name>
</gene>
<proteinExistence type="predicted"/>
<reference evidence="3 4" key="1">
    <citation type="submission" date="2018-05" db="EMBL/GenBank/DDBJ databases">
        <title>Whole genome sequencing of Paracoccus thiocyanatus SST.</title>
        <authorList>
            <person name="Ghosh W."/>
            <person name="Rameez M.J."/>
            <person name="Roy C."/>
        </authorList>
    </citation>
    <scope>NUCLEOTIDE SEQUENCE [LARGE SCALE GENOMIC DNA]</scope>
    <source>
        <strain evidence="3 4">SST</strain>
    </source>
</reference>
<name>A0A3D8PCS2_9RHOB</name>
<evidence type="ECO:0000256" key="1">
    <source>
        <dbReference type="SAM" id="MobiDB-lite"/>
    </source>
</evidence>
<dbReference type="EMBL" id="QFCQ01000049">
    <property type="protein sequence ID" value="RDW13108.1"/>
    <property type="molecule type" value="Genomic_DNA"/>
</dbReference>
<feature type="compositionally biased region" description="Basic and acidic residues" evidence="1">
    <location>
        <begin position="1"/>
        <end position="25"/>
    </location>
</feature>
<dbReference type="RefSeq" id="WP_115755898.1">
    <property type="nucleotide sequence ID" value="NZ_QFCQ01000049.1"/>
</dbReference>
<organism evidence="3 4">
    <name type="scientific">Paracoccus thiocyanatus</name>
    <dbReference type="NCBI Taxonomy" id="34006"/>
    <lineage>
        <taxon>Bacteria</taxon>
        <taxon>Pseudomonadati</taxon>
        <taxon>Pseudomonadota</taxon>
        <taxon>Alphaproteobacteria</taxon>
        <taxon>Rhodobacterales</taxon>
        <taxon>Paracoccaceae</taxon>
        <taxon>Paracoccus</taxon>
    </lineage>
</organism>
<comment type="caution">
    <text evidence="3">The sequence shown here is derived from an EMBL/GenBank/DDBJ whole genome shotgun (WGS) entry which is preliminary data.</text>
</comment>
<protein>
    <submittedName>
        <fullName evidence="3">Uncharacterized protein</fullName>
    </submittedName>
</protein>
<keyword evidence="2" id="KW-0472">Membrane</keyword>
<keyword evidence="2" id="KW-0812">Transmembrane</keyword>
<keyword evidence="4" id="KW-1185">Reference proteome</keyword>
<dbReference type="AlphaFoldDB" id="A0A3D8PCS2"/>
<sequence>MNFPKDEPAVCRRPLAEKPKTDDTPPKQAAPPAAGEVQSGKTVLLNWCIMLVGFCAIALGAYWLLG</sequence>
<evidence type="ECO:0000313" key="4">
    <source>
        <dbReference type="Proteomes" id="UP000256679"/>
    </source>
</evidence>
<evidence type="ECO:0000256" key="2">
    <source>
        <dbReference type="SAM" id="Phobius"/>
    </source>
</evidence>
<evidence type="ECO:0000313" key="3">
    <source>
        <dbReference type="EMBL" id="RDW13108.1"/>
    </source>
</evidence>
<feature type="transmembrane region" description="Helical" evidence="2">
    <location>
        <begin position="44"/>
        <end position="65"/>
    </location>
</feature>